<dbReference type="Proteomes" id="UP001172386">
    <property type="component" value="Unassembled WGS sequence"/>
</dbReference>
<reference evidence="1" key="1">
    <citation type="submission" date="2022-10" db="EMBL/GenBank/DDBJ databases">
        <title>Culturing micro-colonial fungi from biological soil crusts in the Mojave desert and describing Neophaeococcomyces mojavensis, and introducing the new genera and species Taxawa tesnikishii.</title>
        <authorList>
            <person name="Kurbessoian T."/>
            <person name="Stajich J.E."/>
        </authorList>
    </citation>
    <scope>NUCLEOTIDE SEQUENCE</scope>
    <source>
        <strain evidence="1">JES_112</strain>
    </source>
</reference>
<keyword evidence="2" id="KW-1185">Reference proteome</keyword>
<sequence length="313" mass="33370">MAEKLPINYANLKNKSVIITGGASGLGLATTTRFAEHGAYVTIADIQDEAGKKHADELTSKGYNVTFVHCDTTSWTSSVAAFKHAANFSPRKTLDAAALFAGIGGDSTSLVSSIANSEPPSLEHDPAEPSSRILDINLDGVVKSTYLALHYFRLPAAEGTDAPKSTKKNLILCASLAGYVDYPSTMYCVSKFGVRGLFRSLRGVAVKDPSSNLTVNVVCPGYTQTPMVLGSSKDDGTRSKAIQAITEKGLWSKLEHVVDFASLCATNDEVNGRSFGTFPNGWFDLMEDQNEGYGGPKLLQLINDNGFANTGLL</sequence>
<evidence type="ECO:0000313" key="1">
    <source>
        <dbReference type="EMBL" id="KAJ9663822.1"/>
    </source>
</evidence>
<comment type="caution">
    <text evidence="1">The sequence shown here is derived from an EMBL/GenBank/DDBJ whole genome shotgun (WGS) entry which is preliminary data.</text>
</comment>
<evidence type="ECO:0000313" key="2">
    <source>
        <dbReference type="Proteomes" id="UP001172386"/>
    </source>
</evidence>
<accession>A0ACC3AJA2</accession>
<gene>
    <name evidence="1" type="ORF">H2198_000582</name>
</gene>
<name>A0ACC3AJA2_9EURO</name>
<organism evidence="1 2">
    <name type="scientific">Neophaeococcomyces mojaviensis</name>
    <dbReference type="NCBI Taxonomy" id="3383035"/>
    <lineage>
        <taxon>Eukaryota</taxon>
        <taxon>Fungi</taxon>
        <taxon>Dikarya</taxon>
        <taxon>Ascomycota</taxon>
        <taxon>Pezizomycotina</taxon>
        <taxon>Eurotiomycetes</taxon>
        <taxon>Chaetothyriomycetidae</taxon>
        <taxon>Chaetothyriales</taxon>
        <taxon>Chaetothyriales incertae sedis</taxon>
        <taxon>Neophaeococcomyces</taxon>
    </lineage>
</organism>
<dbReference type="EMBL" id="JAPDRQ010000006">
    <property type="protein sequence ID" value="KAJ9663822.1"/>
    <property type="molecule type" value="Genomic_DNA"/>
</dbReference>
<protein>
    <submittedName>
        <fullName evidence="1">Uncharacterized protein</fullName>
    </submittedName>
</protein>
<proteinExistence type="predicted"/>